<comment type="caution">
    <text evidence="8">The sequence shown here is derived from an EMBL/GenBank/DDBJ whole genome shotgun (WGS) entry which is preliminary data.</text>
</comment>
<sequence length="360" mass="36968">MVGADVCRVPLLEKESALRHTVKAASIMSVAALALTACGGSDSGGDATSGEGSDVKACLAYDVGGRGDQSFNDSAAKGLDQAKEELGVEVEEVEASQGENDAAREDRLNQLVDAGCTNIIGVGYIYAKAIGGAAKDNPDVSFAIIDDASADSEGDNVAQLVFAEHEGSFLVGAAAALKSKSGKVGFIGGTDVPLINKFEAGFKAGAQAVDPKIDIQTKYLAEDGSGFADPAKGKTAAEGMYDKGADVIYHAAGGSGSGLFEAAKANKKMAIGVDSDQAKTAEKDVQDVIITSMVKNVNVAVFDYIKASTEGEPLSGLQEFDLKDGGVSYATTGGKIDDITKDLDDYKQQIVDGKITVPSK</sequence>
<protein>
    <submittedName>
        <fullName evidence="8">BMP family ABC transporter substrate-binding protein</fullName>
    </submittedName>
</protein>
<evidence type="ECO:0000313" key="9">
    <source>
        <dbReference type="Proteomes" id="UP000288711"/>
    </source>
</evidence>
<dbReference type="InterPro" id="IPR050957">
    <property type="entry name" value="BMP_lipoprotein"/>
</dbReference>
<reference evidence="8 9" key="1">
    <citation type="journal article" date="2009" name="Int. J. Syst. Evol. Microbiol.">
        <title>Janibacter hoylei sp. nov., Bacillus isronensis sp. nov. and Bacillus aryabhattai sp. nov., isolated from cryotubes used for collecting air from the upper atmosphere.</title>
        <authorList>
            <person name="Shivaji S."/>
            <person name="Chaturvedi P."/>
            <person name="Begum Z."/>
            <person name="Pindi P.K."/>
            <person name="Manorama R."/>
            <person name="Padmanaban D.A."/>
            <person name="Shouche Y.S."/>
            <person name="Pawar S."/>
            <person name="Vaishampayan P."/>
            <person name="Dutt C.B."/>
            <person name="Datta G.N."/>
            <person name="Manchanda R.K."/>
            <person name="Rao U.R."/>
            <person name="Bhargava P.M."/>
            <person name="Narlikar J.V."/>
        </authorList>
    </citation>
    <scope>NUCLEOTIDE SEQUENCE [LARGE SCALE GENOMIC DNA]</scope>
    <source>
        <strain evidence="8 9">PVAS-1</strain>
    </source>
</reference>
<evidence type="ECO:0000259" key="7">
    <source>
        <dbReference type="Pfam" id="PF02608"/>
    </source>
</evidence>
<evidence type="ECO:0000256" key="2">
    <source>
        <dbReference type="ARBA" id="ARBA00008610"/>
    </source>
</evidence>
<dbReference type="PANTHER" id="PTHR34296:SF2">
    <property type="entry name" value="ABC TRANSPORTER GUANOSINE-BINDING PROTEIN NUPN"/>
    <property type="match status" value="1"/>
</dbReference>
<keyword evidence="3" id="KW-1003">Cell membrane</keyword>
<keyword evidence="4" id="KW-0732">Signal</keyword>
<dbReference type="InterPro" id="IPR003760">
    <property type="entry name" value="PnrA-like"/>
</dbReference>
<keyword evidence="6" id="KW-0449">Lipoprotein</keyword>
<dbReference type="Pfam" id="PF02608">
    <property type="entry name" value="Bmp"/>
    <property type="match status" value="1"/>
</dbReference>
<evidence type="ECO:0000313" key="8">
    <source>
        <dbReference type="EMBL" id="RWU84671.1"/>
    </source>
</evidence>
<evidence type="ECO:0000256" key="1">
    <source>
        <dbReference type="ARBA" id="ARBA00004193"/>
    </source>
</evidence>
<evidence type="ECO:0000256" key="3">
    <source>
        <dbReference type="ARBA" id="ARBA00022475"/>
    </source>
</evidence>
<accession>A0A444B8D6</accession>
<evidence type="ECO:0000256" key="4">
    <source>
        <dbReference type="ARBA" id="ARBA00022729"/>
    </source>
</evidence>
<dbReference type="Gene3D" id="3.40.50.2300">
    <property type="match status" value="2"/>
</dbReference>
<dbReference type="SUPFAM" id="SSF53822">
    <property type="entry name" value="Periplasmic binding protein-like I"/>
    <property type="match status" value="1"/>
</dbReference>
<evidence type="ECO:0000256" key="5">
    <source>
        <dbReference type="ARBA" id="ARBA00023136"/>
    </source>
</evidence>
<feature type="domain" description="ABC transporter substrate-binding protein PnrA-like" evidence="7">
    <location>
        <begin position="62"/>
        <end position="359"/>
    </location>
</feature>
<organism evidence="8 9">
    <name type="scientific">Janibacter hoylei PVAS-1</name>
    <dbReference type="NCBI Taxonomy" id="1210046"/>
    <lineage>
        <taxon>Bacteria</taxon>
        <taxon>Bacillati</taxon>
        <taxon>Actinomycetota</taxon>
        <taxon>Actinomycetes</taxon>
        <taxon>Micrococcales</taxon>
        <taxon>Intrasporangiaceae</taxon>
        <taxon>Janibacter</taxon>
    </lineage>
</organism>
<dbReference type="EMBL" id="PIPF01000003">
    <property type="protein sequence ID" value="RWU84671.1"/>
    <property type="molecule type" value="Genomic_DNA"/>
</dbReference>
<dbReference type="PANTHER" id="PTHR34296">
    <property type="entry name" value="TRANSCRIPTIONAL ACTIVATOR PROTEIN MED"/>
    <property type="match status" value="1"/>
</dbReference>
<name>A0A444B8D6_9MICO</name>
<dbReference type="GO" id="GO:0005886">
    <property type="term" value="C:plasma membrane"/>
    <property type="evidence" value="ECO:0007669"/>
    <property type="project" value="UniProtKB-SubCell"/>
</dbReference>
<dbReference type="Proteomes" id="UP000288711">
    <property type="component" value="Unassembled WGS sequence"/>
</dbReference>
<comment type="similarity">
    <text evidence="2">Belongs to the BMP lipoprotein family.</text>
</comment>
<comment type="subcellular location">
    <subcellularLocation>
        <location evidence="1">Cell membrane</location>
        <topology evidence="1">Lipid-anchor</topology>
    </subcellularLocation>
</comment>
<evidence type="ECO:0000256" key="6">
    <source>
        <dbReference type="ARBA" id="ARBA00023288"/>
    </source>
</evidence>
<dbReference type="InterPro" id="IPR028082">
    <property type="entry name" value="Peripla_BP_I"/>
</dbReference>
<proteinExistence type="inferred from homology"/>
<keyword evidence="5" id="KW-0472">Membrane</keyword>
<dbReference type="AlphaFoldDB" id="A0A444B8D6"/>
<gene>
    <name evidence="8" type="ORF">CWN80_03590</name>
</gene>
<dbReference type="CDD" id="cd06354">
    <property type="entry name" value="PBP1_PrnA-like"/>
    <property type="match status" value="1"/>
</dbReference>
<keyword evidence="9" id="KW-1185">Reference proteome</keyword>